<dbReference type="Proteomes" id="UP000321577">
    <property type="component" value="Unassembled WGS sequence"/>
</dbReference>
<proteinExistence type="predicted"/>
<dbReference type="SMART" id="SM00387">
    <property type="entry name" value="HATPase_c"/>
    <property type="match status" value="1"/>
</dbReference>
<dbReference type="SMART" id="SM00388">
    <property type="entry name" value="HisKA"/>
    <property type="match status" value="1"/>
</dbReference>
<organism evidence="9 10">
    <name type="scientific">Brevifollis gellanilyticus</name>
    <dbReference type="NCBI Taxonomy" id="748831"/>
    <lineage>
        <taxon>Bacteria</taxon>
        <taxon>Pseudomonadati</taxon>
        <taxon>Verrucomicrobiota</taxon>
        <taxon>Verrucomicrobiia</taxon>
        <taxon>Verrucomicrobiales</taxon>
        <taxon>Verrucomicrobiaceae</taxon>
    </lineage>
</organism>
<sequence length="764" mass="84597">MPRPRVHAPWKFLGVALFVVLASVVIRVLLHPWLGGRLPFLILLAGVAVAARFCRWQAALVASLTGFVVTALLYVSADSGIDHGRASLSMIFAGSVAVIIIILGERFHRWRDKLEAELEERREREHSLMEQARLLREAQHLSHIGSWDWDASTDVTRGSDELYRIYGLDPARDPMPAFKDQRGVFYPEEVWVRLNEAVQNAVKTGTGYQLEIEAFCAGKKIWVTARGEAVKGDHGRVIGLRGTVQDITEYKRAEEALHLSTQRTELVKDVAEVGYWFCDLPFDELEWDTVVKEHFWLPADARVNIDLFYSIMHPDDRERVRVSIEHSIAHKTRYDVEYRTVSPKRGEVKWIRAVGRTFYAEDGTAIRFDGATFDITASKKAEASLKESEAAARTASAAKDAFIAQLSHELRTPLTPVLMTAAELKDDPTLPPEVRQQLRMIERNISLEARLIDDLLDITRITRGKLSLRSEPCDVHSLLRHVAEMVRDEAREKRIEICLDLRASKACLAGDPTRLQQVFWNLLLNGIKFSPAGRRIQVRTSDNHDELCIEVEDEGIGLEPGMEASIFEPFEQGPISLEPRSPGLGLGLAIAKAVITLHGGCISASSAGPGKGARFTVVLSGVVQSAALSEAPPEDLGQPSSDGLIAMRLLVVEDHDPTLQVLCRLLKREGHSVVGVGTKADAVAQAGEAEFDAVLSDLGLPDGTGHELMDLLRERHGLRGIAFSGFGTELDMQNSLKAGFVAHLIKPAQFSEIRRALQLIHTGA</sequence>
<dbReference type="Gene3D" id="1.10.287.130">
    <property type="match status" value="1"/>
</dbReference>
<feature type="transmembrane region" description="Helical" evidence="5">
    <location>
        <begin position="59"/>
        <end position="77"/>
    </location>
</feature>
<dbReference type="Gene3D" id="3.30.565.10">
    <property type="entry name" value="Histidine kinase-like ATPase, C-terminal domain"/>
    <property type="match status" value="1"/>
</dbReference>
<reference evidence="9 10" key="1">
    <citation type="submission" date="2019-07" db="EMBL/GenBank/DDBJ databases">
        <title>Whole genome shotgun sequence of Brevifollis gellanilyticus NBRC 108608.</title>
        <authorList>
            <person name="Hosoyama A."/>
            <person name="Uohara A."/>
            <person name="Ohji S."/>
            <person name="Ichikawa N."/>
        </authorList>
    </citation>
    <scope>NUCLEOTIDE SEQUENCE [LARGE SCALE GENOMIC DNA]</scope>
    <source>
        <strain evidence="9 10">NBRC 108608</strain>
    </source>
</reference>
<evidence type="ECO:0000256" key="1">
    <source>
        <dbReference type="ARBA" id="ARBA00000085"/>
    </source>
</evidence>
<feature type="transmembrane region" description="Helical" evidence="5">
    <location>
        <begin position="12"/>
        <end position="30"/>
    </location>
</feature>
<accession>A0A512M2Y4</accession>
<evidence type="ECO:0000259" key="6">
    <source>
        <dbReference type="PROSITE" id="PS50109"/>
    </source>
</evidence>
<feature type="transmembrane region" description="Helical" evidence="5">
    <location>
        <begin position="83"/>
        <end position="103"/>
    </location>
</feature>
<dbReference type="Gene3D" id="2.10.70.100">
    <property type="match status" value="2"/>
</dbReference>
<evidence type="ECO:0000256" key="2">
    <source>
        <dbReference type="ARBA" id="ARBA00012438"/>
    </source>
</evidence>
<keyword evidence="5" id="KW-0472">Membrane</keyword>
<dbReference type="SUPFAM" id="SSF52172">
    <property type="entry name" value="CheY-like"/>
    <property type="match status" value="1"/>
</dbReference>
<dbReference type="PANTHER" id="PTHR43547">
    <property type="entry name" value="TWO-COMPONENT HISTIDINE KINASE"/>
    <property type="match status" value="1"/>
</dbReference>
<evidence type="ECO:0000259" key="7">
    <source>
        <dbReference type="PROSITE" id="PS50110"/>
    </source>
</evidence>
<evidence type="ECO:0000256" key="3">
    <source>
        <dbReference type="ARBA" id="ARBA00022553"/>
    </source>
</evidence>
<dbReference type="OrthoDB" id="176780at2"/>
<keyword evidence="3 4" id="KW-0597">Phosphoprotein</keyword>
<evidence type="ECO:0000313" key="9">
    <source>
        <dbReference type="EMBL" id="GEP41105.1"/>
    </source>
</evidence>
<dbReference type="Pfam" id="PF08447">
    <property type="entry name" value="PAS_3"/>
    <property type="match status" value="2"/>
</dbReference>
<dbReference type="InterPro" id="IPR035965">
    <property type="entry name" value="PAS-like_dom_sf"/>
</dbReference>
<dbReference type="PROSITE" id="PS50109">
    <property type="entry name" value="HIS_KIN"/>
    <property type="match status" value="1"/>
</dbReference>
<dbReference type="InterPro" id="IPR036097">
    <property type="entry name" value="HisK_dim/P_sf"/>
</dbReference>
<protein>
    <recommendedName>
        <fullName evidence="2">histidine kinase</fullName>
        <ecNumber evidence="2">2.7.13.3</ecNumber>
    </recommendedName>
</protein>
<keyword evidence="5" id="KW-0812">Transmembrane</keyword>
<dbReference type="EC" id="2.7.13.3" evidence="2"/>
<dbReference type="GO" id="GO:0000155">
    <property type="term" value="F:phosphorelay sensor kinase activity"/>
    <property type="evidence" value="ECO:0007669"/>
    <property type="project" value="InterPro"/>
</dbReference>
<dbReference type="InterPro" id="IPR001789">
    <property type="entry name" value="Sig_transdc_resp-reg_receiver"/>
</dbReference>
<dbReference type="InterPro" id="IPR003661">
    <property type="entry name" value="HisK_dim/P_dom"/>
</dbReference>
<dbReference type="InterPro" id="IPR003594">
    <property type="entry name" value="HATPase_dom"/>
</dbReference>
<dbReference type="PROSITE" id="PS50113">
    <property type="entry name" value="PAC"/>
    <property type="match status" value="2"/>
</dbReference>
<evidence type="ECO:0000259" key="8">
    <source>
        <dbReference type="PROSITE" id="PS50113"/>
    </source>
</evidence>
<comment type="caution">
    <text evidence="9">The sequence shown here is derived from an EMBL/GenBank/DDBJ whole genome shotgun (WGS) entry which is preliminary data.</text>
</comment>
<dbReference type="CDD" id="cd00130">
    <property type="entry name" value="PAS"/>
    <property type="match status" value="1"/>
</dbReference>
<dbReference type="Pfam" id="PF00512">
    <property type="entry name" value="HisKA"/>
    <property type="match status" value="1"/>
</dbReference>
<dbReference type="Pfam" id="PF00072">
    <property type="entry name" value="Response_reg"/>
    <property type="match status" value="1"/>
</dbReference>
<name>A0A512M2Y4_9BACT</name>
<dbReference type="EMBL" id="BKAG01000002">
    <property type="protein sequence ID" value="GEP41105.1"/>
    <property type="molecule type" value="Genomic_DNA"/>
</dbReference>
<evidence type="ECO:0000313" key="10">
    <source>
        <dbReference type="Proteomes" id="UP000321577"/>
    </source>
</evidence>
<feature type="domain" description="PAC" evidence="8">
    <location>
        <begin position="206"/>
        <end position="259"/>
    </location>
</feature>
<dbReference type="PANTHER" id="PTHR43547:SF2">
    <property type="entry name" value="HYBRID SIGNAL TRANSDUCTION HISTIDINE KINASE C"/>
    <property type="match status" value="1"/>
</dbReference>
<dbReference type="InterPro" id="IPR004358">
    <property type="entry name" value="Sig_transdc_His_kin-like_C"/>
</dbReference>
<dbReference type="InterPro" id="IPR013655">
    <property type="entry name" value="PAS_fold_3"/>
</dbReference>
<dbReference type="InterPro" id="IPR000014">
    <property type="entry name" value="PAS"/>
</dbReference>
<dbReference type="SUPFAM" id="SSF55785">
    <property type="entry name" value="PYP-like sensor domain (PAS domain)"/>
    <property type="match status" value="2"/>
</dbReference>
<dbReference type="CDD" id="cd00082">
    <property type="entry name" value="HisKA"/>
    <property type="match status" value="1"/>
</dbReference>
<dbReference type="PRINTS" id="PR00344">
    <property type="entry name" value="BCTRLSENSOR"/>
</dbReference>
<feature type="domain" description="Response regulatory" evidence="7">
    <location>
        <begin position="648"/>
        <end position="761"/>
    </location>
</feature>
<dbReference type="InterPro" id="IPR001610">
    <property type="entry name" value="PAC"/>
</dbReference>
<feature type="domain" description="PAC" evidence="8">
    <location>
        <begin position="334"/>
        <end position="387"/>
    </location>
</feature>
<dbReference type="Pfam" id="PF02518">
    <property type="entry name" value="HATPase_c"/>
    <property type="match status" value="1"/>
</dbReference>
<evidence type="ECO:0000256" key="5">
    <source>
        <dbReference type="SAM" id="Phobius"/>
    </source>
</evidence>
<feature type="modified residue" description="4-aspartylphosphate" evidence="4">
    <location>
        <position position="697"/>
    </location>
</feature>
<dbReference type="InterPro" id="IPR011006">
    <property type="entry name" value="CheY-like_superfamily"/>
</dbReference>
<dbReference type="Gene3D" id="3.40.50.2300">
    <property type="match status" value="1"/>
</dbReference>
<dbReference type="SUPFAM" id="SSF47384">
    <property type="entry name" value="Homodimeric domain of signal transducing histidine kinase"/>
    <property type="match status" value="1"/>
</dbReference>
<dbReference type="InterPro" id="IPR036890">
    <property type="entry name" value="HATPase_C_sf"/>
</dbReference>
<dbReference type="PROSITE" id="PS50110">
    <property type="entry name" value="RESPONSE_REGULATORY"/>
    <property type="match status" value="1"/>
</dbReference>
<dbReference type="NCBIfam" id="TIGR00229">
    <property type="entry name" value="sensory_box"/>
    <property type="match status" value="1"/>
</dbReference>
<dbReference type="InterPro" id="IPR005467">
    <property type="entry name" value="His_kinase_dom"/>
</dbReference>
<dbReference type="RefSeq" id="WP_146848581.1">
    <property type="nucleotide sequence ID" value="NZ_BKAG01000002.1"/>
</dbReference>
<keyword evidence="5" id="KW-1133">Transmembrane helix</keyword>
<dbReference type="SMART" id="SM00086">
    <property type="entry name" value="PAC"/>
    <property type="match status" value="2"/>
</dbReference>
<dbReference type="Gene3D" id="3.30.450.20">
    <property type="entry name" value="PAS domain"/>
    <property type="match status" value="2"/>
</dbReference>
<evidence type="ECO:0000256" key="4">
    <source>
        <dbReference type="PROSITE-ProRule" id="PRU00169"/>
    </source>
</evidence>
<comment type="catalytic activity">
    <reaction evidence="1">
        <text>ATP + protein L-histidine = ADP + protein N-phospho-L-histidine.</text>
        <dbReference type="EC" id="2.7.13.3"/>
    </reaction>
</comment>
<gene>
    <name evidence="9" type="ORF">BGE01nite_03960</name>
</gene>
<feature type="domain" description="Histidine kinase" evidence="6">
    <location>
        <begin position="405"/>
        <end position="623"/>
    </location>
</feature>
<keyword evidence="10" id="KW-1185">Reference proteome</keyword>
<dbReference type="AlphaFoldDB" id="A0A512M2Y4"/>
<dbReference type="InterPro" id="IPR000700">
    <property type="entry name" value="PAS-assoc_C"/>
</dbReference>
<dbReference type="SMART" id="SM00448">
    <property type="entry name" value="REC"/>
    <property type="match status" value="1"/>
</dbReference>
<dbReference type="SUPFAM" id="SSF55874">
    <property type="entry name" value="ATPase domain of HSP90 chaperone/DNA topoisomerase II/histidine kinase"/>
    <property type="match status" value="1"/>
</dbReference>